<dbReference type="InterPro" id="IPR011102">
    <property type="entry name" value="Sig_transdc_His_kinase_HWE"/>
</dbReference>
<dbReference type="Proteomes" id="UP000294881">
    <property type="component" value="Unassembled WGS sequence"/>
</dbReference>
<dbReference type="GO" id="GO:0005524">
    <property type="term" value="F:ATP binding"/>
    <property type="evidence" value="ECO:0007669"/>
    <property type="project" value="UniProtKB-KW"/>
</dbReference>
<dbReference type="NCBIfam" id="TIGR00229">
    <property type="entry name" value="sensory_box"/>
    <property type="match status" value="1"/>
</dbReference>
<evidence type="ECO:0000256" key="16">
    <source>
        <dbReference type="ARBA" id="ARBA00023170"/>
    </source>
</evidence>
<evidence type="ECO:0000256" key="8">
    <source>
        <dbReference type="ARBA" id="ARBA00022643"/>
    </source>
</evidence>
<evidence type="ECO:0000313" key="21">
    <source>
        <dbReference type="Proteomes" id="UP000294881"/>
    </source>
</evidence>
<evidence type="ECO:0000256" key="6">
    <source>
        <dbReference type="ARBA" id="ARBA00022606"/>
    </source>
</evidence>
<sequence length="619" mass="67200">MEDVKDTPGSMAERIHARDWSRSPAGPPGSWPPDIQSLCRIMLRSATPMGLLIGRAGAFIYNDAVRALIGEAYDDVLGQPIVKVFDGVDDFYLPLLDRVFEGKSAVFRDLPFRLFRNGAWETGWFDLEYTPVVDAHGVIHGALVIGNETTGRVQSYQDLRLARDKLDHALDASGIVGAWTIDFATDTMHADDRVARLLNVPPDIARGGAATELFLAGVYPDDLPQVRAALERARTSGVYMCQHRVVGPDGVRWIAASGRAGRLPDGEGAAAFTGVVVDVTSQIETAAALAESEQRFRTYTEALPHIVFSCNTDGRTTYLNRRWYEFSGQPETAETVADWLTCVHPDDQAELLASWRQALASGEPCRSVARHRNGAGAYRWARAVVLPIRDQAGAITSWIGTLTDIHEARLLEAEKETVSHELEHRIRNLFALVQGLISITAREDHTLQSFTGQLRSRLSALHHAHGLVRDGAASPGSGSSSLLWLIRALLEPYASGRNRASVSGDDATAPARAITWLALIFHELATNATKYGAFSTTDGAVTVTSERIGEILRITWKETGAPPTAQADSARNGFGSRLLGMIVEGNLRGAIRRSVEPDGVRVVLELPASAFGQDATSPG</sequence>
<evidence type="ECO:0000256" key="11">
    <source>
        <dbReference type="ARBA" id="ARBA00022741"/>
    </source>
</evidence>
<keyword evidence="6" id="KW-0716">Sensory transduction</keyword>
<dbReference type="InterPro" id="IPR013656">
    <property type="entry name" value="PAS_4"/>
</dbReference>
<evidence type="ECO:0000256" key="1">
    <source>
        <dbReference type="ARBA" id="ARBA00000085"/>
    </source>
</evidence>
<dbReference type="InterPro" id="IPR035965">
    <property type="entry name" value="PAS-like_dom_sf"/>
</dbReference>
<evidence type="ECO:0000256" key="17">
    <source>
        <dbReference type="SAM" id="MobiDB-lite"/>
    </source>
</evidence>
<dbReference type="PANTHER" id="PTHR41523:SF8">
    <property type="entry name" value="ETHYLENE RESPONSE SENSOR PROTEIN"/>
    <property type="match status" value="1"/>
</dbReference>
<dbReference type="GO" id="GO:0004673">
    <property type="term" value="F:protein histidine kinase activity"/>
    <property type="evidence" value="ECO:0007669"/>
    <property type="project" value="UniProtKB-EC"/>
</dbReference>
<organism evidence="20 21">
    <name type="scientific">Camelimonas lactis</name>
    <dbReference type="NCBI Taxonomy" id="659006"/>
    <lineage>
        <taxon>Bacteria</taxon>
        <taxon>Pseudomonadati</taxon>
        <taxon>Pseudomonadota</taxon>
        <taxon>Alphaproteobacteria</taxon>
        <taxon>Hyphomicrobiales</taxon>
        <taxon>Chelatococcaceae</taxon>
        <taxon>Camelimonas</taxon>
    </lineage>
</organism>
<keyword evidence="8" id="KW-0288">FMN</keyword>
<accession>A0A4R2GSJ7</accession>
<evidence type="ECO:0000256" key="15">
    <source>
        <dbReference type="ARBA" id="ARBA00023026"/>
    </source>
</evidence>
<dbReference type="Pfam" id="PF07536">
    <property type="entry name" value="HWE_HK"/>
    <property type="match status" value="1"/>
</dbReference>
<evidence type="ECO:0000259" key="18">
    <source>
        <dbReference type="PROSITE" id="PS50112"/>
    </source>
</evidence>
<reference evidence="20 21" key="1">
    <citation type="submission" date="2019-03" db="EMBL/GenBank/DDBJ databases">
        <title>Genomic Encyclopedia of Type Strains, Phase IV (KMG-IV): sequencing the most valuable type-strain genomes for metagenomic binning, comparative biology and taxonomic classification.</title>
        <authorList>
            <person name="Goeker M."/>
        </authorList>
    </citation>
    <scope>NUCLEOTIDE SEQUENCE [LARGE SCALE GENOMIC DNA]</scope>
    <source>
        <strain evidence="20 21">DSM 22958</strain>
    </source>
</reference>
<dbReference type="EMBL" id="SLWL01000013">
    <property type="protein sequence ID" value="TCO11265.1"/>
    <property type="molecule type" value="Genomic_DNA"/>
</dbReference>
<proteinExistence type="predicted"/>
<keyword evidence="14" id="KW-0157">Chromophore</keyword>
<dbReference type="SUPFAM" id="SSF55874">
    <property type="entry name" value="ATPase domain of HSP90 chaperone/DNA topoisomerase II/histidine kinase"/>
    <property type="match status" value="1"/>
</dbReference>
<dbReference type="InterPro" id="IPR013655">
    <property type="entry name" value="PAS_fold_3"/>
</dbReference>
<dbReference type="SMART" id="SM00086">
    <property type="entry name" value="PAC"/>
    <property type="match status" value="3"/>
</dbReference>
<dbReference type="PROSITE" id="PS50112">
    <property type="entry name" value="PAS"/>
    <property type="match status" value="1"/>
</dbReference>
<evidence type="ECO:0000256" key="2">
    <source>
        <dbReference type="ARBA" id="ARBA00012438"/>
    </source>
</evidence>
<evidence type="ECO:0000256" key="5">
    <source>
        <dbReference type="ARBA" id="ARBA00022553"/>
    </source>
</evidence>
<comment type="catalytic activity">
    <reaction evidence="1">
        <text>ATP + protein L-histidine = ADP + protein N-phospho-L-histidine.</text>
        <dbReference type="EC" id="2.7.13.3"/>
    </reaction>
</comment>
<dbReference type="Pfam" id="PF08448">
    <property type="entry name" value="PAS_4"/>
    <property type="match status" value="1"/>
</dbReference>
<dbReference type="SMART" id="SM00911">
    <property type="entry name" value="HWE_HK"/>
    <property type="match status" value="1"/>
</dbReference>
<keyword evidence="9" id="KW-0808">Transferase</keyword>
<dbReference type="FunFam" id="3.30.450.20:FF:000099">
    <property type="entry name" value="Sensory box sensor histidine kinase"/>
    <property type="match status" value="1"/>
</dbReference>
<evidence type="ECO:0000313" key="20">
    <source>
        <dbReference type="EMBL" id="TCO11265.1"/>
    </source>
</evidence>
<evidence type="ECO:0000256" key="7">
    <source>
        <dbReference type="ARBA" id="ARBA00022630"/>
    </source>
</evidence>
<evidence type="ECO:0000256" key="12">
    <source>
        <dbReference type="ARBA" id="ARBA00022777"/>
    </source>
</evidence>
<name>A0A4R2GSJ7_9HYPH</name>
<evidence type="ECO:0000256" key="10">
    <source>
        <dbReference type="ARBA" id="ARBA00022737"/>
    </source>
</evidence>
<keyword evidence="7" id="KW-0285">Flavoprotein</keyword>
<keyword evidence="15" id="KW-0843">Virulence</keyword>
<dbReference type="CDD" id="cd00130">
    <property type="entry name" value="PAS"/>
    <property type="match status" value="2"/>
</dbReference>
<evidence type="ECO:0000256" key="9">
    <source>
        <dbReference type="ARBA" id="ARBA00022679"/>
    </source>
</evidence>
<evidence type="ECO:0000256" key="14">
    <source>
        <dbReference type="ARBA" id="ARBA00022991"/>
    </source>
</evidence>
<keyword evidence="13" id="KW-0067">ATP-binding</keyword>
<evidence type="ECO:0000256" key="13">
    <source>
        <dbReference type="ARBA" id="ARBA00022840"/>
    </source>
</evidence>
<feature type="region of interest" description="Disordered" evidence="17">
    <location>
        <begin position="1"/>
        <end position="30"/>
    </location>
</feature>
<protein>
    <recommendedName>
        <fullName evidence="3">Blue-light-activated histidine kinase</fullName>
        <ecNumber evidence="2">2.7.13.3</ecNumber>
    </recommendedName>
</protein>
<feature type="domain" description="PAS" evidence="18">
    <location>
        <begin position="292"/>
        <end position="362"/>
    </location>
</feature>
<keyword evidence="11" id="KW-0547">Nucleotide-binding</keyword>
<dbReference type="SUPFAM" id="SSF55785">
    <property type="entry name" value="PYP-like sensor domain (PAS domain)"/>
    <property type="match status" value="3"/>
</dbReference>
<dbReference type="InterPro" id="IPR001610">
    <property type="entry name" value="PAC"/>
</dbReference>
<evidence type="ECO:0000256" key="3">
    <source>
        <dbReference type="ARBA" id="ARBA00021740"/>
    </source>
</evidence>
<dbReference type="PANTHER" id="PTHR41523">
    <property type="entry name" value="TWO-COMPONENT SYSTEM SENSOR PROTEIN"/>
    <property type="match status" value="1"/>
</dbReference>
<dbReference type="InterPro" id="IPR000014">
    <property type="entry name" value="PAS"/>
</dbReference>
<keyword evidence="21" id="KW-1185">Reference proteome</keyword>
<evidence type="ECO:0000259" key="19">
    <source>
        <dbReference type="PROSITE" id="PS50113"/>
    </source>
</evidence>
<dbReference type="PROSITE" id="PS50113">
    <property type="entry name" value="PAC"/>
    <property type="match status" value="1"/>
</dbReference>
<comment type="caution">
    <text evidence="20">The sequence shown here is derived from an EMBL/GenBank/DDBJ whole genome shotgun (WGS) entry which is preliminary data.</text>
</comment>
<keyword evidence="5" id="KW-0597">Phosphoprotein</keyword>
<keyword evidence="16" id="KW-0675">Receptor</keyword>
<evidence type="ECO:0000256" key="4">
    <source>
        <dbReference type="ARBA" id="ARBA00022543"/>
    </source>
</evidence>
<dbReference type="Gene3D" id="3.30.450.20">
    <property type="entry name" value="PAS domain"/>
    <property type="match status" value="3"/>
</dbReference>
<dbReference type="Pfam" id="PF08447">
    <property type="entry name" value="PAS_3"/>
    <property type="match status" value="1"/>
</dbReference>
<dbReference type="SMART" id="SM00091">
    <property type="entry name" value="PAS"/>
    <property type="match status" value="3"/>
</dbReference>
<keyword evidence="4" id="KW-0600">Photoreceptor protein</keyword>
<dbReference type="InterPro" id="IPR036890">
    <property type="entry name" value="HATPase_C_sf"/>
</dbReference>
<keyword evidence="10" id="KW-0677">Repeat</keyword>
<dbReference type="GO" id="GO:0009881">
    <property type="term" value="F:photoreceptor activity"/>
    <property type="evidence" value="ECO:0007669"/>
    <property type="project" value="UniProtKB-KW"/>
</dbReference>
<feature type="domain" description="PAC" evidence="19">
    <location>
        <begin position="365"/>
        <end position="417"/>
    </location>
</feature>
<keyword evidence="12" id="KW-0418">Kinase</keyword>
<dbReference type="EC" id="2.7.13.3" evidence="2"/>
<dbReference type="Gene3D" id="3.30.565.10">
    <property type="entry name" value="Histidine kinase-like ATPase, C-terminal domain"/>
    <property type="match status" value="1"/>
</dbReference>
<dbReference type="InterPro" id="IPR000700">
    <property type="entry name" value="PAS-assoc_C"/>
</dbReference>
<gene>
    <name evidence="20" type="ORF">EV666_113101</name>
</gene>
<dbReference type="AlphaFoldDB" id="A0A4R2GSJ7"/>